<dbReference type="PANTHER" id="PTHR41299:SF1">
    <property type="entry name" value="THIAMINE PYROPHOSPHOKINASE"/>
    <property type="match status" value="1"/>
</dbReference>
<accession>A0A4R7KQZ8</accession>
<keyword evidence="1" id="KW-0808">Transferase</keyword>
<organism evidence="7 8">
    <name type="scientific">Fonticella tunisiensis</name>
    <dbReference type="NCBI Taxonomy" id="1096341"/>
    <lineage>
        <taxon>Bacteria</taxon>
        <taxon>Bacillati</taxon>
        <taxon>Bacillota</taxon>
        <taxon>Clostridia</taxon>
        <taxon>Eubacteriales</taxon>
        <taxon>Clostridiaceae</taxon>
        <taxon>Fonticella</taxon>
    </lineage>
</organism>
<dbReference type="InterPro" id="IPR007371">
    <property type="entry name" value="TPK_catalytic"/>
</dbReference>
<keyword evidence="8" id="KW-1185">Reference proteome</keyword>
<dbReference type="NCBIfam" id="TIGR01378">
    <property type="entry name" value="thi_PPkinase"/>
    <property type="match status" value="1"/>
</dbReference>
<keyword evidence="2" id="KW-0547">Nucleotide-binding</keyword>
<dbReference type="CDD" id="cd07995">
    <property type="entry name" value="TPK"/>
    <property type="match status" value="1"/>
</dbReference>
<dbReference type="EC" id="2.7.6.2" evidence="5"/>
<evidence type="ECO:0000256" key="3">
    <source>
        <dbReference type="ARBA" id="ARBA00022777"/>
    </source>
</evidence>
<dbReference type="GO" id="GO:0009229">
    <property type="term" value="P:thiamine diphosphate biosynthetic process"/>
    <property type="evidence" value="ECO:0007669"/>
    <property type="project" value="InterPro"/>
</dbReference>
<dbReference type="Proteomes" id="UP000295325">
    <property type="component" value="Unassembled WGS sequence"/>
</dbReference>
<dbReference type="GO" id="GO:0016301">
    <property type="term" value="F:kinase activity"/>
    <property type="evidence" value="ECO:0007669"/>
    <property type="project" value="UniProtKB-KW"/>
</dbReference>
<feature type="domain" description="Thiamin pyrophosphokinase thiamin-binding" evidence="6">
    <location>
        <begin position="146"/>
        <end position="205"/>
    </location>
</feature>
<evidence type="ECO:0000256" key="1">
    <source>
        <dbReference type="ARBA" id="ARBA00022679"/>
    </source>
</evidence>
<dbReference type="AlphaFoldDB" id="A0A4R7KQZ8"/>
<dbReference type="GO" id="GO:0005524">
    <property type="term" value="F:ATP binding"/>
    <property type="evidence" value="ECO:0007669"/>
    <property type="project" value="UniProtKB-KW"/>
</dbReference>
<reference evidence="7 8" key="1">
    <citation type="submission" date="2019-03" db="EMBL/GenBank/DDBJ databases">
        <title>Genomic Encyclopedia of Type Strains, Phase IV (KMG-IV): sequencing the most valuable type-strain genomes for metagenomic binning, comparative biology and taxonomic classification.</title>
        <authorList>
            <person name="Goeker M."/>
        </authorList>
    </citation>
    <scope>NUCLEOTIDE SEQUENCE [LARGE SCALE GENOMIC DNA]</scope>
    <source>
        <strain evidence="7 8">DSM 24455</strain>
    </source>
</reference>
<keyword evidence="4" id="KW-0067">ATP-binding</keyword>
<dbReference type="SMART" id="SM00983">
    <property type="entry name" value="TPK_B1_binding"/>
    <property type="match status" value="1"/>
</dbReference>
<dbReference type="GO" id="GO:0006772">
    <property type="term" value="P:thiamine metabolic process"/>
    <property type="evidence" value="ECO:0007669"/>
    <property type="project" value="UniProtKB-UniRule"/>
</dbReference>
<dbReference type="Pfam" id="PF04265">
    <property type="entry name" value="TPK_B1_binding"/>
    <property type="match status" value="1"/>
</dbReference>
<evidence type="ECO:0000256" key="5">
    <source>
        <dbReference type="NCBIfam" id="TIGR01378"/>
    </source>
</evidence>
<dbReference type="GO" id="GO:0004788">
    <property type="term" value="F:thiamine diphosphokinase activity"/>
    <property type="evidence" value="ECO:0007669"/>
    <property type="project" value="UniProtKB-UniRule"/>
</dbReference>
<gene>
    <name evidence="7" type="ORF">EDD71_106116</name>
</gene>
<dbReference type="InterPro" id="IPR006282">
    <property type="entry name" value="Thi_PPkinase"/>
</dbReference>
<dbReference type="Pfam" id="PF04263">
    <property type="entry name" value="TPK_catalytic"/>
    <property type="match status" value="1"/>
</dbReference>
<dbReference type="RefSeq" id="WP_133627739.1">
    <property type="nucleotide sequence ID" value="NZ_SOAZ01000006.1"/>
</dbReference>
<dbReference type="InterPro" id="IPR053149">
    <property type="entry name" value="TPK"/>
</dbReference>
<evidence type="ECO:0000313" key="8">
    <source>
        <dbReference type="Proteomes" id="UP000295325"/>
    </source>
</evidence>
<name>A0A4R7KQZ8_9CLOT</name>
<dbReference type="Gene3D" id="3.40.50.10240">
    <property type="entry name" value="Thiamin pyrophosphokinase, catalytic domain"/>
    <property type="match status" value="1"/>
</dbReference>
<dbReference type="InterPro" id="IPR036371">
    <property type="entry name" value="TPK_B1-bd_sf"/>
</dbReference>
<evidence type="ECO:0000256" key="4">
    <source>
        <dbReference type="ARBA" id="ARBA00022840"/>
    </source>
</evidence>
<dbReference type="InterPro" id="IPR007373">
    <property type="entry name" value="Thiamin_PyroPKinase_B1-bd"/>
</dbReference>
<proteinExistence type="predicted"/>
<comment type="caution">
    <text evidence="7">The sequence shown here is derived from an EMBL/GenBank/DDBJ whole genome shotgun (WGS) entry which is preliminary data.</text>
</comment>
<dbReference type="OrthoDB" id="9804377at2"/>
<dbReference type="EMBL" id="SOAZ01000006">
    <property type="protein sequence ID" value="TDT61632.1"/>
    <property type="molecule type" value="Genomic_DNA"/>
</dbReference>
<dbReference type="InterPro" id="IPR036759">
    <property type="entry name" value="TPK_catalytic_sf"/>
</dbReference>
<sequence>MKSVIIAHGKLGKEDIVEKECSTADIIICADGGAEYVYKRNIIPDYLVGDFDSIDKGILEHFESRKVNIIRFPKEKDYTDTEICVLKAIEFGSTEICILAGVGSRIDHSLGNIFLLSSLYDRGIRGYIASSDSYIYLCRDEITIEGNRGDIISIIPLKGDAQGIYTSGLKYSLNNGTISFGRAYGVSNEMTGSVCSIKITSGEVLVIKTHDI</sequence>
<evidence type="ECO:0000256" key="2">
    <source>
        <dbReference type="ARBA" id="ARBA00022741"/>
    </source>
</evidence>
<keyword evidence="3 7" id="KW-0418">Kinase</keyword>
<dbReference type="SUPFAM" id="SSF63999">
    <property type="entry name" value="Thiamin pyrophosphokinase, catalytic domain"/>
    <property type="match status" value="1"/>
</dbReference>
<dbReference type="SUPFAM" id="SSF63862">
    <property type="entry name" value="Thiamin pyrophosphokinase, substrate-binding domain"/>
    <property type="match status" value="1"/>
</dbReference>
<protein>
    <recommendedName>
        <fullName evidence="5">Thiamine diphosphokinase</fullName>
        <ecNumber evidence="5">2.7.6.2</ecNumber>
    </recommendedName>
</protein>
<dbReference type="PANTHER" id="PTHR41299">
    <property type="entry name" value="THIAMINE PYROPHOSPHOKINASE"/>
    <property type="match status" value="1"/>
</dbReference>
<dbReference type="GO" id="GO:0030975">
    <property type="term" value="F:thiamine binding"/>
    <property type="evidence" value="ECO:0007669"/>
    <property type="project" value="InterPro"/>
</dbReference>
<evidence type="ECO:0000313" key="7">
    <source>
        <dbReference type="EMBL" id="TDT61632.1"/>
    </source>
</evidence>
<evidence type="ECO:0000259" key="6">
    <source>
        <dbReference type="SMART" id="SM00983"/>
    </source>
</evidence>